<dbReference type="PANTHER" id="PTHR12670">
    <property type="entry name" value="CERAMIDASE"/>
    <property type="match status" value="1"/>
</dbReference>
<dbReference type="PANTHER" id="PTHR12670:SF1">
    <property type="entry name" value="NEUTRAL CERAMIDASE"/>
    <property type="match status" value="1"/>
</dbReference>
<keyword evidence="6" id="KW-0443">Lipid metabolism</keyword>
<feature type="domain" description="Neutral/alkaline non-lysosomal ceramidase N-terminal" evidence="8">
    <location>
        <begin position="20"/>
        <end position="527"/>
    </location>
</feature>
<dbReference type="GO" id="GO:0046512">
    <property type="term" value="P:sphingosine biosynthetic process"/>
    <property type="evidence" value="ECO:0007669"/>
    <property type="project" value="TreeGrafter"/>
</dbReference>
<dbReference type="InterPro" id="IPR031329">
    <property type="entry name" value="NEUT/ALK_ceramidase_N"/>
</dbReference>
<evidence type="ECO:0000256" key="1">
    <source>
        <dbReference type="ARBA" id="ARBA00009835"/>
    </source>
</evidence>
<dbReference type="Pfam" id="PF17048">
    <property type="entry name" value="Ceramidse_alk_C"/>
    <property type="match status" value="1"/>
</dbReference>
<feature type="signal peptide" evidence="7">
    <location>
        <begin position="1"/>
        <end position="18"/>
    </location>
</feature>
<evidence type="ECO:0000256" key="6">
    <source>
        <dbReference type="RuleBase" id="RU366019"/>
    </source>
</evidence>
<evidence type="ECO:0000256" key="4">
    <source>
        <dbReference type="ARBA" id="ARBA00022801"/>
    </source>
</evidence>
<comment type="similarity">
    <text evidence="1 6">Belongs to the neutral ceramidase family.</text>
</comment>
<comment type="catalytic activity">
    <reaction evidence="6">
        <text>an N-acylsphing-4-enine + H2O = sphing-4-enine + a fatty acid</text>
        <dbReference type="Rhea" id="RHEA:20856"/>
        <dbReference type="ChEBI" id="CHEBI:15377"/>
        <dbReference type="ChEBI" id="CHEBI:28868"/>
        <dbReference type="ChEBI" id="CHEBI:52639"/>
        <dbReference type="ChEBI" id="CHEBI:57756"/>
        <dbReference type="EC" id="3.5.1.23"/>
    </reaction>
</comment>
<dbReference type="GO" id="GO:0016020">
    <property type="term" value="C:membrane"/>
    <property type="evidence" value="ECO:0007669"/>
    <property type="project" value="GOC"/>
</dbReference>
<dbReference type="InterPro" id="IPR038445">
    <property type="entry name" value="NCDase_C_sf"/>
</dbReference>
<evidence type="ECO:0000256" key="3">
    <source>
        <dbReference type="ARBA" id="ARBA00019235"/>
    </source>
</evidence>
<dbReference type="RefSeq" id="XP_025404883.1">
    <property type="nucleotide sequence ID" value="XM_025549098.1"/>
</dbReference>
<dbReference type="GO" id="GO:0046872">
    <property type="term" value="F:metal ion binding"/>
    <property type="evidence" value="ECO:0007669"/>
    <property type="project" value="UniProtKB-KW"/>
</dbReference>
<dbReference type="InterPro" id="IPR006823">
    <property type="entry name" value="Ceramidase_alk"/>
</dbReference>
<dbReference type="Pfam" id="PF04734">
    <property type="entry name" value="Ceramidase_alk"/>
    <property type="match status" value="1"/>
</dbReference>
<feature type="binding site" evidence="5">
    <location>
        <position position="460"/>
    </location>
    <ligand>
        <name>Zn(2+)</name>
        <dbReference type="ChEBI" id="CHEBI:29105"/>
    </ligand>
</feature>
<keyword evidence="4 6" id="KW-0378">Hydrolase</keyword>
<organism evidence="10 11">
    <name type="scientific">Sipha flava</name>
    <name type="common">yellow sugarcane aphid</name>
    <dbReference type="NCBI Taxonomy" id="143950"/>
    <lineage>
        <taxon>Eukaryota</taxon>
        <taxon>Metazoa</taxon>
        <taxon>Ecdysozoa</taxon>
        <taxon>Arthropoda</taxon>
        <taxon>Hexapoda</taxon>
        <taxon>Insecta</taxon>
        <taxon>Pterygota</taxon>
        <taxon>Neoptera</taxon>
        <taxon>Paraneoptera</taxon>
        <taxon>Hemiptera</taxon>
        <taxon>Sternorrhyncha</taxon>
        <taxon>Aphidomorpha</taxon>
        <taxon>Aphidoidea</taxon>
        <taxon>Aphididae</taxon>
        <taxon>Sipha</taxon>
    </lineage>
</organism>
<proteinExistence type="inferred from homology"/>
<dbReference type="Gene3D" id="2.60.40.2300">
    <property type="entry name" value="Neutral/alkaline non-lysosomal ceramidase, C-terminal domain"/>
    <property type="match status" value="1"/>
</dbReference>
<dbReference type="Proteomes" id="UP000694846">
    <property type="component" value="Unplaced"/>
</dbReference>
<protein>
    <recommendedName>
        <fullName evidence="3 6">Neutral ceramidase</fullName>
        <ecNumber evidence="2 6">3.5.1.23</ecNumber>
    </recommendedName>
</protein>
<name>A0A8B8F2I0_9HEMI</name>
<keyword evidence="5" id="KW-0479">Metal-binding</keyword>
<dbReference type="GO" id="GO:0005576">
    <property type="term" value="C:extracellular region"/>
    <property type="evidence" value="ECO:0007669"/>
    <property type="project" value="TreeGrafter"/>
</dbReference>
<dbReference type="InterPro" id="IPR031331">
    <property type="entry name" value="NEUT/ALK_ceramidase_C"/>
</dbReference>
<sequence>MKLRFILLISLWISTARSSYKVGIGIADVTGPSAGVTFLGYGKMEQTGEGIHLRQFSRAFVVEDSTSRIAFVSIDSAMMGDHVRSDVLKKLNEKLPGMYNLDNLMLSSTHTHSVPGGYMVHMLFDLSTWGFVQQTLNILVRGITLSILRAHDKLDVGRIFVNKGELHGISISRSEQSYMLNPEAERAQYKHNVDKTMVQLEFQSESGVPLGVISWYAVHATSMNNSNRLVSSDNVGYASVMFEQKMNPDSLIGKGNFVAAFASSNLGDVTPNVKGPRCQKTGRPCDVPGPSCNADDVCVASGPGVNMKESTKIIARSLFDKAYELMTGKPVFELKSPIKSIHQFVDVATQEVNYEDPITGKTIKGKGCKPALGHTFSSGTIDGAGLFSFEAGSKISNNPLWNLVTNFVPKPSPEQVECHAEKSILISTGEFNYPSAWSPKIVSTQLATIGPVVIACVPGEFTTMSGRRVRRAISEVLCGGESPQCIVVIAGLCNTYSDYITTPEEYKLQRYEGASTLFGPYTLPIYLKQYSKLAKALADDVRLDRGPEPADLRSEVMSLLPSVLYDTPVSDFNFGDCIQQPPYSAAWGDTVNAKFVAGNPRNNPMLEMTFLTIEYLTDDLKWVVIATDANWETEFIWRTTSWLWATSVAEIKWTIPENTPTGLYRIRHFGHFKYFGGGRLGRYHGASETFKVTEK</sequence>
<accession>A0A8B8F2I0</accession>
<keyword evidence="10" id="KW-1185">Reference proteome</keyword>
<dbReference type="GO" id="GO:0017040">
    <property type="term" value="F:N-acylsphingosine amidohydrolase activity"/>
    <property type="evidence" value="ECO:0007669"/>
    <property type="project" value="UniProtKB-UniRule"/>
</dbReference>
<dbReference type="AlphaFoldDB" id="A0A8B8F2I0"/>
<comment type="cofactor">
    <cofactor evidence="5">
        <name>Zn(2+)</name>
        <dbReference type="ChEBI" id="CHEBI:29105"/>
    </cofactor>
    <text evidence="5">Binds 1 zinc ion per subunit.</text>
</comment>
<feature type="binding site" evidence="5">
    <location>
        <position position="219"/>
    </location>
    <ligand>
        <name>Zn(2+)</name>
        <dbReference type="ChEBI" id="CHEBI:29105"/>
    </ligand>
</feature>
<evidence type="ECO:0000259" key="8">
    <source>
        <dbReference type="Pfam" id="PF04734"/>
    </source>
</evidence>
<keyword evidence="7" id="KW-0732">Signal</keyword>
<dbReference type="GeneID" id="112679332"/>
<feature type="binding site" evidence="5">
    <location>
        <position position="499"/>
    </location>
    <ligand>
        <name>Zn(2+)</name>
        <dbReference type="ChEBI" id="CHEBI:29105"/>
    </ligand>
</feature>
<evidence type="ECO:0000259" key="9">
    <source>
        <dbReference type="Pfam" id="PF17048"/>
    </source>
</evidence>
<keyword evidence="6" id="KW-0746">Sphingolipid metabolism</keyword>
<dbReference type="CTD" id="43618"/>
<gene>
    <name evidence="11" type="primary">LOC112679332</name>
</gene>
<feature type="chain" id="PRO_5034520675" description="Neutral ceramidase" evidence="7">
    <location>
        <begin position="19"/>
        <end position="695"/>
    </location>
</feature>
<feature type="domain" description="Neutral/alkaline non-lysosomal ceramidase C-terminal" evidence="9">
    <location>
        <begin position="530"/>
        <end position="692"/>
    </location>
</feature>
<dbReference type="GO" id="GO:0046514">
    <property type="term" value="P:ceramide catabolic process"/>
    <property type="evidence" value="ECO:0007669"/>
    <property type="project" value="InterPro"/>
</dbReference>
<feature type="binding site" evidence="5">
    <location>
        <position position="110"/>
    </location>
    <ligand>
        <name>Zn(2+)</name>
        <dbReference type="ChEBI" id="CHEBI:29105"/>
    </ligand>
</feature>
<evidence type="ECO:0000256" key="7">
    <source>
        <dbReference type="SAM" id="SignalP"/>
    </source>
</evidence>
<dbReference type="EC" id="3.5.1.23" evidence="2 6"/>
<keyword evidence="5" id="KW-0862">Zinc</keyword>
<evidence type="ECO:0000256" key="2">
    <source>
        <dbReference type="ARBA" id="ARBA00011891"/>
    </source>
</evidence>
<dbReference type="OrthoDB" id="191371at2759"/>
<evidence type="ECO:0000313" key="10">
    <source>
        <dbReference type="Proteomes" id="UP000694846"/>
    </source>
</evidence>
<evidence type="ECO:0000256" key="5">
    <source>
        <dbReference type="PIRSR" id="PIRSR606823-2"/>
    </source>
</evidence>
<reference evidence="11" key="1">
    <citation type="submission" date="2025-08" db="UniProtKB">
        <authorList>
            <consortium name="RefSeq"/>
        </authorList>
    </citation>
    <scope>IDENTIFICATION</scope>
    <source>
        <tissue evidence="11">Whole body</tissue>
    </source>
</reference>
<evidence type="ECO:0000313" key="11">
    <source>
        <dbReference type="RefSeq" id="XP_025404883.1"/>
    </source>
</evidence>
<dbReference type="GO" id="GO:0042759">
    <property type="term" value="P:long-chain fatty acid biosynthetic process"/>
    <property type="evidence" value="ECO:0007669"/>
    <property type="project" value="TreeGrafter"/>
</dbReference>